<keyword evidence="11" id="KW-0547">Nucleotide-binding</keyword>
<dbReference type="InterPro" id="IPR011102">
    <property type="entry name" value="Sig_transdc_His_kinase_HWE"/>
</dbReference>
<evidence type="ECO:0000256" key="3">
    <source>
        <dbReference type="ARBA" id="ARBA00021740"/>
    </source>
</evidence>
<evidence type="ECO:0000256" key="7">
    <source>
        <dbReference type="ARBA" id="ARBA00022630"/>
    </source>
</evidence>
<dbReference type="InterPro" id="IPR036890">
    <property type="entry name" value="HATPase_C_sf"/>
</dbReference>
<dbReference type="InterPro" id="IPR001610">
    <property type="entry name" value="PAC"/>
</dbReference>
<feature type="domain" description="PAC" evidence="18">
    <location>
        <begin position="427"/>
        <end position="479"/>
    </location>
</feature>
<dbReference type="SMART" id="SM00091">
    <property type="entry name" value="PAS"/>
    <property type="match status" value="2"/>
</dbReference>
<dbReference type="SMART" id="SM00911">
    <property type="entry name" value="HWE_HK"/>
    <property type="match status" value="1"/>
</dbReference>
<feature type="domain" description="PAS" evidence="17">
    <location>
        <begin position="354"/>
        <end position="409"/>
    </location>
</feature>
<dbReference type="InterPro" id="IPR003018">
    <property type="entry name" value="GAF"/>
</dbReference>
<dbReference type="Gene3D" id="3.30.565.10">
    <property type="entry name" value="Histidine kinase-like ATPase, C-terminal domain"/>
    <property type="match status" value="1"/>
</dbReference>
<protein>
    <recommendedName>
        <fullName evidence="3">Blue-light-activated histidine kinase</fullName>
        <ecNumber evidence="2">2.7.13.3</ecNumber>
    </recommendedName>
</protein>
<evidence type="ECO:0000256" key="12">
    <source>
        <dbReference type="ARBA" id="ARBA00022777"/>
    </source>
</evidence>
<accession>A0A9Q8YD37</accession>
<dbReference type="Pfam" id="PF07536">
    <property type="entry name" value="HWE_HK"/>
    <property type="match status" value="1"/>
</dbReference>
<dbReference type="InterPro" id="IPR013767">
    <property type="entry name" value="PAS_fold"/>
</dbReference>
<geneLocation type="plasmid" evidence="19 20">
    <name>pA</name>
</geneLocation>
<evidence type="ECO:0000256" key="14">
    <source>
        <dbReference type="ARBA" id="ARBA00022991"/>
    </source>
</evidence>
<dbReference type="GO" id="GO:0009881">
    <property type="term" value="F:photoreceptor activity"/>
    <property type="evidence" value="ECO:0007669"/>
    <property type="project" value="UniProtKB-KW"/>
</dbReference>
<organism evidence="19 20">
    <name type="scientific">Ensifer adhaerens</name>
    <name type="common">Sinorhizobium morelense</name>
    <dbReference type="NCBI Taxonomy" id="106592"/>
    <lineage>
        <taxon>Bacteria</taxon>
        <taxon>Pseudomonadati</taxon>
        <taxon>Pseudomonadota</taxon>
        <taxon>Alphaproteobacteria</taxon>
        <taxon>Hyphomicrobiales</taxon>
        <taxon>Rhizobiaceae</taxon>
        <taxon>Sinorhizobium/Ensifer group</taxon>
        <taxon>Ensifer</taxon>
    </lineage>
</organism>
<dbReference type="SUPFAM" id="SSF55781">
    <property type="entry name" value="GAF domain-like"/>
    <property type="match status" value="1"/>
</dbReference>
<dbReference type="AlphaFoldDB" id="A0A9Q8YD37"/>
<dbReference type="PROSITE" id="PS50112">
    <property type="entry name" value="PAS"/>
    <property type="match status" value="1"/>
</dbReference>
<proteinExistence type="predicted"/>
<keyword evidence="16" id="KW-0675">Receptor</keyword>
<evidence type="ECO:0000313" key="20">
    <source>
        <dbReference type="Proteomes" id="UP001055460"/>
    </source>
</evidence>
<evidence type="ECO:0000256" key="15">
    <source>
        <dbReference type="ARBA" id="ARBA00023026"/>
    </source>
</evidence>
<keyword evidence="7" id="KW-0285">Flavoprotein</keyword>
<dbReference type="SMART" id="SM00065">
    <property type="entry name" value="GAF"/>
    <property type="match status" value="1"/>
</dbReference>
<dbReference type="InterPro" id="IPR035965">
    <property type="entry name" value="PAS-like_dom_sf"/>
</dbReference>
<evidence type="ECO:0000256" key="4">
    <source>
        <dbReference type="ARBA" id="ARBA00022543"/>
    </source>
</evidence>
<dbReference type="GO" id="GO:0005524">
    <property type="term" value="F:ATP binding"/>
    <property type="evidence" value="ECO:0007669"/>
    <property type="project" value="UniProtKB-KW"/>
</dbReference>
<gene>
    <name evidence="19" type="ORF">NE863_24875</name>
</gene>
<keyword evidence="19" id="KW-0614">Plasmid</keyword>
<dbReference type="PANTHER" id="PTHR41523:SF8">
    <property type="entry name" value="ETHYLENE RESPONSE SENSOR PROTEIN"/>
    <property type="match status" value="1"/>
</dbReference>
<dbReference type="Gene3D" id="3.30.450.40">
    <property type="match status" value="1"/>
</dbReference>
<keyword evidence="10" id="KW-0677">Repeat</keyword>
<dbReference type="Pfam" id="PF00989">
    <property type="entry name" value="PAS"/>
    <property type="match status" value="1"/>
</dbReference>
<dbReference type="EMBL" id="CP098808">
    <property type="protein sequence ID" value="USJ25707.1"/>
    <property type="molecule type" value="Genomic_DNA"/>
</dbReference>
<evidence type="ECO:0000256" key="16">
    <source>
        <dbReference type="ARBA" id="ARBA00023170"/>
    </source>
</evidence>
<dbReference type="CDD" id="cd00130">
    <property type="entry name" value="PAS"/>
    <property type="match status" value="1"/>
</dbReference>
<dbReference type="InterPro" id="IPR000700">
    <property type="entry name" value="PAS-assoc_C"/>
</dbReference>
<evidence type="ECO:0000256" key="8">
    <source>
        <dbReference type="ARBA" id="ARBA00022643"/>
    </source>
</evidence>
<dbReference type="Gene3D" id="3.30.450.20">
    <property type="entry name" value="PAS domain"/>
    <property type="match status" value="2"/>
</dbReference>
<dbReference type="GO" id="GO:0006355">
    <property type="term" value="P:regulation of DNA-templated transcription"/>
    <property type="evidence" value="ECO:0007669"/>
    <property type="project" value="InterPro"/>
</dbReference>
<evidence type="ECO:0000256" key="10">
    <source>
        <dbReference type="ARBA" id="ARBA00022737"/>
    </source>
</evidence>
<sequence length="681" mass="74540">MLVDNSSANASEQPYRESEARFREIFENAGVAVWEQDFSGVCDLLDQLRSEGVEDLRAHLKAHPNCLDEAIAQVRIVDVNPFTVELFEATEKDELLRSLSNVFLPETAPIFLEELMALWQGQRRFGSEAVVQTLRGRRLDVVFTVTFEGARCERTYVSILDISQRKAAERRLQAVDRIAKAIASNLDLDHIVQTVTDAATELAGAKFGAFFYNLADPDGERYTLYTLSGVPRAAFENFQLPRNTAVFEPTFRGLGIVRSDDIRTDPRYGQSAPHFGMPKGHLPVVSYLAVPVVSRSGDVHGGLFFGHDLPGVFTAETEATVTSIAAHAAIAIDNAHLLKAAEHELAIRRATERAAQQLAAIVESSEDAILSMDLDGIITSWNIGAERLYGYTVEEAVGSPVTLLIPEERLGEELEILAKVRAGQRVDHFETFRQRKDGGLIPISLRISPIRDNAGVVIGASKIARDISERRQAEQQKDLLIQEMAHRVKNLFMVSSSVVSLSAKAAASAEELASAVVARLGSLARAHVLTLPTADRDGAGEGRANLQALLSTLLSPYDGETPQGLRRVTTRGCDLGISRAAITGFSLVVHEFATNAAKYGALSTATGSLDIECIDRGETLELNWTEQGGPQVTRTETEGFGTKLAKLTIERQFGGEILREWHSQGLIIRLIVPKDRLQPPE</sequence>
<dbReference type="InterPro" id="IPR029016">
    <property type="entry name" value="GAF-like_dom_sf"/>
</dbReference>
<evidence type="ECO:0000256" key="9">
    <source>
        <dbReference type="ARBA" id="ARBA00022679"/>
    </source>
</evidence>
<evidence type="ECO:0000256" key="2">
    <source>
        <dbReference type="ARBA" id="ARBA00012438"/>
    </source>
</evidence>
<keyword evidence="8" id="KW-0288">FMN</keyword>
<evidence type="ECO:0000259" key="18">
    <source>
        <dbReference type="PROSITE" id="PS50113"/>
    </source>
</evidence>
<keyword evidence="15" id="KW-0843">Virulence</keyword>
<keyword evidence="14" id="KW-0157">Chromophore</keyword>
<keyword evidence="13" id="KW-0067">ATP-binding</keyword>
<evidence type="ECO:0000256" key="11">
    <source>
        <dbReference type="ARBA" id="ARBA00022741"/>
    </source>
</evidence>
<dbReference type="PANTHER" id="PTHR41523">
    <property type="entry name" value="TWO-COMPONENT SYSTEM SENSOR PROTEIN"/>
    <property type="match status" value="1"/>
</dbReference>
<evidence type="ECO:0000256" key="6">
    <source>
        <dbReference type="ARBA" id="ARBA00022606"/>
    </source>
</evidence>
<keyword evidence="5" id="KW-0597">Phosphoprotein</keyword>
<evidence type="ECO:0000313" key="19">
    <source>
        <dbReference type="EMBL" id="USJ25707.1"/>
    </source>
</evidence>
<dbReference type="SMART" id="SM00086">
    <property type="entry name" value="PAC"/>
    <property type="match status" value="1"/>
</dbReference>
<evidence type="ECO:0000259" key="17">
    <source>
        <dbReference type="PROSITE" id="PS50112"/>
    </source>
</evidence>
<dbReference type="RefSeq" id="WP_250807104.1">
    <property type="nucleotide sequence ID" value="NZ_CP098808.1"/>
</dbReference>
<dbReference type="PROSITE" id="PS50113">
    <property type="entry name" value="PAC"/>
    <property type="match status" value="1"/>
</dbReference>
<dbReference type="SUPFAM" id="SSF55785">
    <property type="entry name" value="PYP-like sensor domain (PAS domain)"/>
    <property type="match status" value="2"/>
</dbReference>
<keyword evidence="9" id="KW-0808">Transferase</keyword>
<dbReference type="Pfam" id="PF13185">
    <property type="entry name" value="GAF_2"/>
    <property type="match status" value="1"/>
</dbReference>
<comment type="catalytic activity">
    <reaction evidence="1">
        <text>ATP + protein L-histidine = ADP + protein N-phospho-L-histidine.</text>
        <dbReference type="EC" id="2.7.13.3"/>
    </reaction>
</comment>
<evidence type="ECO:0000256" key="5">
    <source>
        <dbReference type="ARBA" id="ARBA00022553"/>
    </source>
</evidence>
<keyword evidence="6" id="KW-0716">Sensory transduction</keyword>
<dbReference type="GO" id="GO:0004673">
    <property type="term" value="F:protein histidine kinase activity"/>
    <property type="evidence" value="ECO:0007669"/>
    <property type="project" value="UniProtKB-EC"/>
</dbReference>
<name>A0A9Q8YD37_ENSAD</name>
<evidence type="ECO:0000256" key="13">
    <source>
        <dbReference type="ARBA" id="ARBA00022840"/>
    </source>
</evidence>
<reference evidence="19" key="1">
    <citation type="submission" date="2022-06" db="EMBL/GenBank/DDBJ databases">
        <title>Physiological and biochemical characterization and genomic elucidation of a strain of the genus Ensifer adhaerens M8 that combines arsenic oxidation and chromium reduction.</title>
        <authorList>
            <person name="Li X."/>
            <person name="Yu c."/>
        </authorList>
    </citation>
    <scope>NUCLEOTIDE SEQUENCE</scope>
    <source>
        <strain evidence="19">M8</strain>
        <plasmid evidence="19">pA</plasmid>
    </source>
</reference>
<keyword evidence="4" id="KW-0600">Photoreceptor protein</keyword>
<dbReference type="NCBIfam" id="TIGR00229">
    <property type="entry name" value="sensory_box"/>
    <property type="match status" value="1"/>
</dbReference>
<dbReference type="Proteomes" id="UP001055460">
    <property type="component" value="Plasmid pA"/>
</dbReference>
<dbReference type="InterPro" id="IPR000014">
    <property type="entry name" value="PAS"/>
</dbReference>
<keyword evidence="12" id="KW-0418">Kinase</keyword>
<dbReference type="EC" id="2.7.13.3" evidence="2"/>
<evidence type="ECO:0000256" key="1">
    <source>
        <dbReference type="ARBA" id="ARBA00000085"/>
    </source>
</evidence>